<evidence type="ECO:0000313" key="14">
    <source>
        <dbReference type="Proteomes" id="UP001488805"/>
    </source>
</evidence>
<gene>
    <name evidence="13" type="ORF">VZT92_009987</name>
</gene>
<keyword evidence="1" id="KW-0808">Transferase</keyword>
<evidence type="ECO:0000259" key="12">
    <source>
        <dbReference type="PROSITE" id="PS50089"/>
    </source>
</evidence>
<dbReference type="Pfam" id="PF13920">
    <property type="entry name" value="zf-C3HC4_3"/>
    <property type="match status" value="1"/>
</dbReference>
<dbReference type="SUPFAM" id="SSF57903">
    <property type="entry name" value="FYVE/PHD zinc finger"/>
    <property type="match status" value="1"/>
</dbReference>
<dbReference type="Pfam" id="PF23632">
    <property type="entry name" value="SAP_RNF34_RFFL"/>
    <property type="match status" value="1"/>
</dbReference>
<dbReference type="CDD" id="cd16706">
    <property type="entry name" value="RING-HC_CARP1"/>
    <property type="match status" value="1"/>
</dbReference>
<dbReference type="InterPro" id="IPR057299">
    <property type="entry name" value="RNF34_RFFL_SAP"/>
</dbReference>
<keyword evidence="3" id="KW-0479">Metal-binding</keyword>
<evidence type="ECO:0000256" key="9">
    <source>
        <dbReference type="PROSITE-ProRule" id="PRU00175"/>
    </source>
</evidence>
<dbReference type="Gene3D" id="3.30.40.10">
    <property type="entry name" value="Zinc/RING finger domain, C3HC4 (zinc finger)"/>
    <property type="match status" value="1"/>
</dbReference>
<dbReference type="EMBL" id="JBCEZU010000078">
    <property type="protein sequence ID" value="KAK9532611.1"/>
    <property type="molecule type" value="Genomic_DNA"/>
</dbReference>
<comment type="caution">
    <text evidence="13">The sequence shown here is derived from an EMBL/GenBank/DDBJ whole genome shotgun (WGS) entry which is preliminary data.</text>
</comment>
<dbReference type="PROSITE" id="PS50089">
    <property type="entry name" value="ZF_RING_2"/>
    <property type="match status" value="1"/>
</dbReference>
<dbReference type="PANTHER" id="PTHR14879">
    <property type="entry name" value="CASPASE REGULATOR, RING FINGER DOMAIN-CONTAINING"/>
    <property type="match status" value="1"/>
</dbReference>
<dbReference type="GO" id="GO:0006915">
    <property type="term" value="P:apoptotic process"/>
    <property type="evidence" value="ECO:0007669"/>
    <property type="project" value="UniProtKB-KW"/>
</dbReference>
<evidence type="ECO:0000256" key="4">
    <source>
        <dbReference type="ARBA" id="ARBA00022737"/>
    </source>
</evidence>
<keyword evidence="14" id="KW-1185">Reference proteome</keyword>
<keyword evidence="7" id="KW-0862">Zinc</keyword>
<dbReference type="GO" id="GO:0005886">
    <property type="term" value="C:plasma membrane"/>
    <property type="evidence" value="ECO:0007669"/>
    <property type="project" value="TreeGrafter"/>
</dbReference>
<dbReference type="GO" id="GO:0043161">
    <property type="term" value="P:proteasome-mediated ubiquitin-dependent protein catabolic process"/>
    <property type="evidence" value="ECO:0007669"/>
    <property type="project" value="TreeGrafter"/>
</dbReference>
<feature type="chain" id="PRO_5043754897" description="RING-type domain-containing protein" evidence="11">
    <location>
        <begin position="17"/>
        <end position="452"/>
    </location>
</feature>
<dbReference type="GO" id="GO:0070936">
    <property type="term" value="P:protein K48-linked ubiquitination"/>
    <property type="evidence" value="ECO:0007669"/>
    <property type="project" value="TreeGrafter"/>
</dbReference>
<name>A0AAW1FCN0_ZOAVI</name>
<dbReference type="InterPro" id="IPR049320">
    <property type="entry name" value="CARP1_2_FYVE"/>
</dbReference>
<keyword evidence="4" id="KW-0677">Repeat</keyword>
<dbReference type="AlphaFoldDB" id="A0AAW1FCN0"/>
<feature type="compositionally biased region" description="Acidic residues" evidence="10">
    <location>
        <begin position="198"/>
        <end position="235"/>
    </location>
</feature>
<evidence type="ECO:0000256" key="2">
    <source>
        <dbReference type="ARBA" id="ARBA00022703"/>
    </source>
</evidence>
<evidence type="ECO:0000256" key="7">
    <source>
        <dbReference type="ARBA" id="ARBA00022833"/>
    </source>
</evidence>
<dbReference type="InterPro" id="IPR051728">
    <property type="entry name" value="RING-FYVE_E3_ubiquitin-ligase"/>
</dbReference>
<keyword evidence="11" id="KW-0732">Signal</keyword>
<dbReference type="GO" id="GO:0005737">
    <property type="term" value="C:cytoplasm"/>
    <property type="evidence" value="ECO:0007669"/>
    <property type="project" value="TreeGrafter"/>
</dbReference>
<sequence>MMAMMSLVLWWRQVCGLRVSPNSCCELKASDSALACQAGASSMWASCCGLLNEVMGTGTVRAQQPGFGAGAGPFRFAPSAGYSTYPPTSSGSAGQLCKACGLAFSVFRRKHICCDCKKSFCALCSVLQENLRCCMTCHLLRGTAFQRPRLMQLRVKDLRQYLLLRNISTDTCREKQDLVDLVLCHQGTRESPRPVAENQDEEEEDEEEDEEDEEDTHEEEGGEEEEEEDEGGEDTDSLHSLPHSRAASPPSAMRSASEQSVISASQGDVISPSDSSGTSSQEQEDTPTASLLNLEPADNFIEVSPATQRRIRASLSDLDNEEAIGNLSVRQLKEILARNFVNYSGCCEKWELLERVHRLYRENEQNRKSMENVSITAVVAYPPPLSKSGVGDGVKAQLAADENLCRICMDAIIDCVLLECGHMVTCTKCGKRMSECPICRQYVVRAVHVFKS</sequence>
<feature type="compositionally biased region" description="Low complexity" evidence="10">
    <location>
        <begin position="244"/>
        <end position="257"/>
    </location>
</feature>
<evidence type="ECO:0000256" key="1">
    <source>
        <dbReference type="ARBA" id="ARBA00022679"/>
    </source>
</evidence>
<dbReference type="Pfam" id="PF22968">
    <property type="entry name" value="RNF34L-like_3rd"/>
    <property type="match status" value="1"/>
</dbReference>
<proteinExistence type="predicted"/>
<dbReference type="FunFam" id="3.30.40.10:FF:000110">
    <property type="entry name" value="E3 ubiquitin-protein ligase RNF34 isoform X1"/>
    <property type="match status" value="1"/>
</dbReference>
<dbReference type="GO" id="GO:0061630">
    <property type="term" value="F:ubiquitin protein ligase activity"/>
    <property type="evidence" value="ECO:0007669"/>
    <property type="project" value="TreeGrafter"/>
</dbReference>
<protein>
    <recommendedName>
        <fullName evidence="12">RING-type domain-containing protein</fullName>
    </recommendedName>
</protein>
<dbReference type="SMART" id="SM00184">
    <property type="entry name" value="RING"/>
    <property type="match status" value="1"/>
</dbReference>
<dbReference type="Pfam" id="PF21272">
    <property type="entry name" value="FYVE_CARP1-2"/>
    <property type="match status" value="1"/>
</dbReference>
<evidence type="ECO:0000256" key="8">
    <source>
        <dbReference type="ARBA" id="ARBA00043952"/>
    </source>
</evidence>
<evidence type="ECO:0000256" key="6">
    <source>
        <dbReference type="ARBA" id="ARBA00022786"/>
    </source>
</evidence>
<feature type="compositionally biased region" description="Polar residues" evidence="10">
    <location>
        <begin position="258"/>
        <end position="291"/>
    </location>
</feature>
<dbReference type="PANTHER" id="PTHR14879:SF17">
    <property type="entry name" value="E3 UBIQUITIN-PROTEIN LIGASE RNF34"/>
    <property type="match status" value="1"/>
</dbReference>
<comment type="pathway">
    <text evidence="8">Protein modification.</text>
</comment>
<dbReference type="InterPro" id="IPR055111">
    <property type="entry name" value="RNF34_RFFL_HeH"/>
</dbReference>
<reference evidence="13 14" key="1">
    <citation type="journal article" date="2024" name="Genome Biol. Evol.">
        <title>Chromosome-level genome assembly of the viviparous eelpout Zoarces viviparus.</title>
        <authorList>
            <person name="Fuhrmann N."/>
            <person name="Brasseur M.V."/>
            <person name="Bakowski C.E."/>
            <person name="Podsiadlowski L."/>
            <person name="Prost S."/>
            <person name="Krehenwinkel H."/>
            <person name="Mayer C."/>
        </authorList>
    </citation>
    <scope>NUCLEOTIDE SEQUENCE [LARGE SCALE GENOMIC DNA]</scope>
    <source>
        <strain evidence="13">NO-MEL_2022_Ind0_liver</strain>
    </source>
</reference>
<dbReference type="Proteomes" id="UP001488805">
    <property type="component" value="Unassembled WGS sequence"/>
</dbReference>
<keyword evidence="5 9" id="KW-0863">Zinc-finger</keyword>
<accession>A0AAW1FCN0</accession>
<dbReference type="InterPro" id="IPR001841">
    <property type="entry name" value="Znf_RING"/>
</dbReference>
<dbReference type="InterPro" id="IPR013083">
    <property type="entry name" value="Znf_RING/FYVE/PHD"/>
</dbReference>
<dbReference type="GO" id="GO:1902042">
    <property type="term" value="P:negative regulation of extrinsic apoptotic signaling pathway via death domain receptors"/>
    <property type="evidence" value="ECO:0007669"/>
    <property type="project" value="TreeGrafter"/>
</dbReference>
<feature type="signal peptide" evidence="11">
    <location>
        <begin position="1"/>
        <end position="16"/>
    </location>
</feature>
<evidence type="ECO:0000313" key="13">
    <source>
        <dbReference type="EMBL" id="KAK9532611.1"/>
    </source>
</evidence>
<dbReference type="InterPro" id="IPR011011">
    <property type="entry name" value="Znf_FYVE_PHD"/>
</dbReference>
<feature type="domain" description="RING-type" evidence="12">
    <location>
        <begin position="405"/>
        <end position="440"/>
    </location>
</feature>
<organism evidence="13 14">
    <name type="scientific">Zoarces viviparus</name>
    <name type="common">Viviparous eelpout</name>
    <name type="synonym">Blennius viviparus</name>
    <dbReference type="NCBI Taxonomy" id="48416"/>
    <lineage>
        <taxon>Eukaryota</taxon>
        <taxon>Metazoa</taxon>
        <taxon>Chordata</taxon>
        <taxon>Craniata</taxon>
        <taxon>Vertebrata</taxon>
        <taxon>Euteleostomi</taxon>
        <taxon>Actinopterygii</taxon>
        <taxon>Neopterygii</taxon>
        <taxon>Teleostei</taxon>
        <taxon>Neoteleostei</taxon>
        <taxon>Acanthomorphata</taxon>
        <taxon>Eupercaria</taxon>
        <taxon>Perciformes</taxon>
        <taxon>Cottioidei</taxon>
        <taxon>Zoarcales</taxon>
        <taxon>Zoarcidae</taxon>
        <taxon>Zoarcinae</taxon>
        <taxon>Zoarces</taxon>
    </lineage>
</organism>
<evidence type="ECO:0000256" key="3">
    <source>
        <dbReference type="ARBA" id="ARBA00022723"/>
    </source>
</evidence>
<keyword evidence="2" id="KW-0053">Apoptosis</keyword>
<dbReference type="SUPFAM" id="SSF57850">
    <property type="entry name" value="RING/U-box"/>
    <property type="match status" value="1"/>
</dbReference>
<evidence type="ECO:0000256" key="11">
    <source>
        <dbReference type="SAM" id="SignalP"/>
    </source>
</evidence>
<keyword evidence="6" id="KW-0833">Ubl conjugation pathway</keyword>
<evidence type="ECO:0000256" key="10">
    <source>
        <dbReference type="SAM" id="MobiDB-lite"/>
    </source>
</evidence>
<dbReference type="Gene3D" id="1.10.720.140">
    <property type="match status" value="1"/>
</dbReference>
<evidence type="ECO:0000256" key="5">
    <source>
        <dbReference type="ARBA" id="ARBA00022771"/>
    </source>
</evidence>
<dbReference type="GO" id="GO:0008270">
    <property type="term" value="F:zinc ion binding"/>
    <property type="evidence" value="ECO:0007669"/>
    <property type="project" value="UniProtKB-KW"/>
</dbReference>
<feature type="region of interest" description="Disordered" evidence="10">
    <location>
        <begin position="189"/>
        <end position="297"/>
    </location>
</feature>